<comment type="caution">
    <text evidence="1">The sequence shown here is derived from an EMBL/GenBank/DDBJ whole genome shotgun (WGS) entry which is preliminary data.</text>
</comment>
<proteinExistence type="predicted"/>
<keyword evidence="2" id="KW-1185">Reference proteome</keyword>
<reference evidence="1 2" key="1">
    <citation type="journal article" date="2023" name="Arcadia Sci">
        <title>De novo assembly of a long-read Amblyomma americanum tick genome.</title>
        <authorList>
            <person name="Chou S."/>
            <person name="Poskanzer K.E."/>
            <person name="Rollins M."/>
            <person name="Thuy-Boun P.S."/>
        </authorList>
    </citation>
    <scope>NUCLEOTIDE SEQUENCE [LARGE SCALE GENOMIC DNA]</scope>
    <source>
        <strain evidence="1">F_SG_1</strain>
        <tissue evidence="1">Salivary glands</tissue>
    </source>
</reference>
<sequence>MAFERRVGSKFSCTSALFQAVSADGAICFVISPRRAALPPELLYGGDDSAAVRFPAGRRPRNARALASFGE</sequence>
<protein>
    <submittedName>
        <fullName evidence="1">Uncharacterized protein</fullName>
    </submittedName>
</protein>
<gene>
    <name evidence="1" type="ORF">V5799_025791</name>
</gene>
<dbReference type="AlphaFoldDB" id="A0AAQ4E8G8"/>
<evidence type="ECO:0000313" key="2">
    <source>
        <dbReference type="Proteomes" id="UP001321473"/>
    </source>
</evidence>
<dbReference type="Proteomes" id="UP001321473">
    <property type="component" value="Unassembled WGS sequence"/>
</dbReference>
<organism evidence="1 2">
    <name type="scientific">Amblyomma americanum</name>
    <name type="common">Lone star tick</name>
    <dbReference type="NCBI Taxonomy" id="6943"/>
    <lineage>
        <taxon>Eukaryota</taxon>
        <taxon>Metazoa</taxon>
        <taxon>Ecdysozoa</taxon>
        <taxon>Arthropoda</taxon>
        <taxon>Chelicerata</taxon>
        <taxon>Arachnida</taxon>
        <taxon>Acari</taxon>
        <taxon>Parasitiformes</taxon>
        <taxon>Ixodida</taxon>
        <taxon>Ixodoidea</taxon>
        <taxon>Ixodidae</taxon>
        <taxon>Amblyomminae</taxon>
        <taxon>Amblyomma</taxon>
    </lineage>
</organism>
<evidence type="ECO:0000313" key="1">
    <source>
        <dbReference type="EMBL" id="KAK8770963.1"/>
    </source>
</evidence>
<accession>A0AAQ4E8G8</accession>
<dbReference type="EMBL" id="JARKHS020020320">
    <property type="protein sequence ID" value="KAK8770963.1"/>
    <property type="molecule type" value="Genomic_DNA"/>
</dbReference>
<feature type="non-terminal residue" evidence="1">
    <location>
        <position position="71"/>
    </location>
</feature>
<name>A0AAQ4E8G8_AMBAM</name>